<organism evidence="1">
    <name type="scientific">marine metagenome</name>
    <dbReference type="NCBI Taxonomy" id="408172"/>
    <lineage>
        <taxon>unclassified sequences</taxon>
        <taxon>metagenomes</taxon>
        <taxon>ecological metagenomes</taxon>
    </lineage>
</organism>
<dbReference type="EMBL" id="UINC01140058">
    <property type="protein sequence ID" value="SVD26982.1"/>
    <property type="molecule type" value="Genomic_DNA"/>
</dbReference>
<evidence type="ECO:0000313" key="1">
    <source>
        <dbReference type="EMBL" id="SVD26982.1"/>
    </source>
</evidence>
<accession>A0A382TZ24</accession>
<feature type="non-terminal residue" evidence="1">
    <location>
        <position position="1"/>
    </location>
</feature>
<dbReference type="AlphaFoldDB" id="A0A382TZ24"/>
<sequence>VSQNKSKTLQIKSFFGIDIVDTDYNNFVNFLTSSPKSRLPINIMSINLTALRRYNNESEFFLRSFDFTTADGKGLVIFSGLISEKINNHLS</sequence>
<reference evidence="1" key="1">
    <citation type="submission" date="2018-05" db="EMBL/GenBank/DDBJ databases">
        <authorList>
            <person name="Lanie J.A."/>
            <person name="Ng W.-L."/>
            <person name="Kazmierczak K.M."/>
            <person name="Andrzejewski T.M."/>
            <person name="Davidsen T.M."/>
            <person name="Wayne K.J."/>
            <person name="Tettelin H."/>
            <person name="Glass J.I."/>
            <person name="Rusch D."/>
            <person name="Podicherti R."/>
            <person name="Tsui H.-C.T."/>
            <person name="Winkler M.E."/>
        </authorList>
    </citation>
    <scope>NUCLEOTIDE SEQUENCE</scope>
</reference>
<name>A0A382TZ24_9ZZZZ</name>
<protein>
    <submittedName>
        <fullName evidence="1">Uncharacterized protein</fullName>
    </submittedName>
</protein>
<gene>
    <name evidence="1" type="ORF">METZ01_LOCUS379836</name>
</gene>
<proteinExistence type="predicted"/>
<feature type="non-terminal residue" evidence="1">
    <location>
        <position position="91"/>
    </location>
</feature>